<evidence type="ECO:0000313" key="2">
    <source>
        <dbReference type="EMBL" id="KAH6609200.1"/>
    </source>
</evidence>
<dbReference type="AlphaFoldDB" id="A0A9P8QMV3"/>
<organism evidence="2 3">
    <name type="scientific">Trichoderma cornu-damae</name>
    <dbReference type="NCBI Taxonomy" id="654480"/>
    <lineage>
        <taxon>Eukaryota</taxon>
        <taxon>Fungi</taxon>
        <taxon>Dikarya</taxon>
        <taxon>Ascomycota</taxon>
        <taxon>Pezizomycotina</taxon>
        <taxon>Sordariomycetes</taxon>
        <taxon>Hypocreomycetidae</taxon>
        <taxon>Hypocreales</taxon>
        <taxon>Hypocreaceae</taxon>
        <taxon>Trichoderma</taxon>
    </lineage>
</organism>
<name>A0A9P8QMV3_9HYPO</name>
<comment type="caution">
    <text evidence="2">The sequence shown here is derived from an EMBL/GenBank/DDBJ whole genome shotgun (WGS) entry which is preliminary data.</text>
</comment>
<gene>
    <name evidence="2" type="ORF">Trco_002546</name>
</gene>
<evidence type="ECO:0000313" key="3">
    <source>
        <dbReference type="Proteomes" id="UP000827724"/>
    </source>
</evidence>
<proteinExistence type="predicted"/>
<evidence type="ECO:0000256" key="1">
    <source>
        <dbReference type="SAM" id="MobiDB-lite"/>
    </source>
</evidence>
<keyword evidence="3" id="KW-1185">Reference proteome</keyword>
<protein>
    <submittedName>
        <fullName evidence="2">Uncharacterized protein</fullName>
    </submittedName>
</protein>
<reference evidence="2" key="1">
    <citation type="submission" date="2021-08" db="EMBL/GenBank/DDBJ databases">
        <title>Chromosome-Level Trichoderma cornu-damae using Hi-C Data.</title>
        <authorList>
            <person name="Kim C.S."/>
        </authorList>
    </citation>
    <scope>NUCLEOTIDE SEQUENCE</scope>
    <source>
        <strain evidence="2">KA19-0412C</strain>
    </source>
</reference>
<dbReference type="EMBL" id="JAIWOZ010000002">
    <property type="protein sequence ID" value="KAH6609200.1"/>
    <property type="molecule type" value="Genomic_DNA"/>
</dbReference>
<dbReference type="Proteomes" id="UP000827724">
    <property type="component" value="Unassembled WGS sequence"/>
</dbReference>
<feature type="compositionally biased region" description="Polar residues" evidence="1">
    <location>
        <begin position="68"/>
        <end position="89"/>
    </location>
</feature>
<feature type="region of interest" description="Disordered" evidence="1">
    <location>
        <begin position="63"/>
        <end position="89"/>
    </location>
</feature>
<sequence length="89" mass="9904">MTREKGTVKSGPHRGSAPLRIRQYALLNSRYSHLVVAWDRTDARVPDGAGRVATRRPTVLKWSGAFGNGSQRAYRTKGQSSPNRQARKV</sequence>
<accession>A0A9P8QMV3</accession>